<feature type="compositionally biased region" description="Polar residues" evidence="1">
    <location>
        <begin position="1"/>
        <end position="13"/>
    </location>
</feature>
<evidence type="ECO:0000313" key="2">
    <source>
        <dbReference type="EMBL" id="ORZ13110.1"/>
    </source>
</evidence>
<evidence type="ECO:0000313" key="3">
    <source>
        <dbReference type="Proteomes" id="UP000193560"/>
    </source>
</evidence>
<dbReference type="EMBL" id="MCGE01000017">
    <property type="protein sequence ID" value="ORZ13110.1"/>
    <property type="molecule type" value="Genomic_DNA"/>
</dbReference>
<feature type="region of interest" description="Disordered" evidence="1">
    <location>
        <begin position="158"/>
        <end position="241"/>
    </location>
</feature>
<sequence length="302" mass="31704">MRTSFSSLATSMPSGGRHSFSHFIPQLTPARPGQSHERQRQTSSSVSTIASIEERLAAIEGILRTLLESSVNHSPIVNKGVVEKGLTTNADGRKGVAHHPYLSGSKHNNNSFSLPPSAAGSTDIAHDYLRLPPLYNNNNNNNNGQTSSNPSTAAIIATTTTSASSPSSSSPPSSSASAASVTSASPPPSSAVPGSFERTGSYTNSTQQIDRHGNAETSTLSLPPMVTGFKRPHDSTTGQVSTTHQPIYVTTTPLDHAVQHTTDHRPSSAEIDTPSSTTTIATATAHNSYYTSQHPILSTIPL</sequence>
<feature type="compositionally biased region" description="Low complexity" evidence="1">
    <location>
        <begin position="158"/>
        <end position="184"/>
    </location>
</feature>
<protein>
    <submittedName>
        <fullName evidence="2">Uncharacterized protein</fullName>
    </submittedName>
</protein>
<feature type="region of interest" description="Disordered" evidence="1">
    <location>
        <begin position="90"/>
        <end position="119"/>
    </location>
</feature>
<name>A0A1X2IB06_9FUNG</name>
<gene>
    <name evidence="2" type="ORF">BCR42DRAFT_419202</name>
</gene>
<proteinExistence type="predicted"/>
<feature type="compositionally biased region" description="Polar residues" evidence="1">
    <location>
        <begin position="198"/>
        <end position="208"/>
    </location>
</feature>
<reference evidence="2 3" key="1">
    <citation type="submission" date="2016-07" db="EMBL/GenBank/DDBJ databases">
        <title>Pervasive Adenine N6-methylation of Active Genes in Fungi.</title>
        <authorList>
            <consortium name="DOE Joint Genome Institute"/>
            <person name="Mondo S.J."/>
            <person name="Dannebaum R.O."/>
            <person name="Kuo R.C."/>
            <person name="Labutti K."/>
            <person name="Haridas S."/>
            <person name="Kuo A."/>
            <person name="Salamov A."/>
            <person name="Ahrendt S.R."/>
            <person name="Lipzen A."/>
            <person name="Sullivan W."/>
            <person name="Andreopoulos W.B."/>
            <person name="Clum A."/>
            <person name="Lindquist E."/>
            <person name="Daum C."/>
            <person name="Ramamoorthy G.K."/>
            <person name="Gryganskyi A."/>
            <person name="Culley D."/>
            <person name="Magnuson J.K."/>
            <person name="James T.Y."/>
            <person name="O'Malley M.A."/>
            <person name="Stajich J.E."/>
            <person name="Spatafora J.W."/>
            <person name="Visel A."/>
            <person name="Grigoriev I.V."/>
        </authorList>
    </citation>
    <scope>NUCLEOTIDE SEQUENCE [LARGE SCALE GENOMIC DNA]</scope>
    <source>
        <strain evidence="2 3">NRRL 1336</strain>
    </source>
</reference>
<dbReference type="AlphaFoldDB" id="A0A1X2IB06"/>
<dbReference type="Proteomes" id="UP000193560">
    <property type="component" value="Unassembled WGS sequence"/>
</dbReference>
<organism evidence="2 3">
    <name type="scientific">Absidia repens</name>
    <dbReference type="NCBI Taxonomy" id="90262"/>
    <lineage>
        <taxon>Eukaryota</taxon>
        <taxon>Fungi</taxon>
        <taxon>Fungi incertae sedis</taxon>
        <taxon>Mucoromycota</taxon>
        <taxon>Mucoromycotina</taxon>
        <taxon>Mucoromycetes</taxon>
        <taxon>Mucorales</taxon>
        <taxon>Cunninghamellaceae</taxon>
        <taxon>Absidia</taxon>
    </lineage>
</organism>
<evidence type="ECO:0000256" key="1">
    <source>
        <dbReference type="SAM" id="MobiDB-lite"/>
    </source>
</evidence>
<comment type="caution">
    <text evidence="2">The sequence shown here is derived from an EMBL/GenBank/DDBJ whole genome shotgun (WGS) entry which is preliminary data.</text>
</comment>
<keyword evidence="3" id="KW-1185">Reference proteome</keyword>
<accession>A0A1X2IB06</accession>
<feature type="compositionally biased region" description="Polar residues" evidence="1">
    <location>
        <begin position="105"/>
        <end position="114"/>
    </location>
</feature>
<feature type="region of interest" description="Disordered" evidence="1">
    <location>
        <begin position="1"/>
        <end position="47"/>
    </location>
</feature>